<name>A0A6B3SNE3_9BURK</name>
<comment type="caution">
    <text evidence="1">The sequence shown here is derived from an EMBL/GenBank/DDBJ whole genome shotgun (WGS) entry which is preliminary data.</text>
</comment>
<proteinExistence type="predicted"/>
<reference evidence="1 2" key="1">
    <citation type="submission" date="2020-02" db="EMBL/GenBank/DDBJ databases">
        <authorList>
            <person name="Kim M.K."/>
        </authorList>
    </citation>
    <scope>NUCLEOTIDE SEQUENCE [LARGE SCALE GENOMIC DNA]</scope>
    <source>
        <strain evidence="1 2">17J57-3</strain>
    </source>
</reference>
<sequence>MITVTSIAKLNIQENLLRPRARQPANHVRQYADAHTTLGTFHHRVDQSVAEHVAVENEATQVNASPCLLKQRQYRVL</sequence>
<dbReference type="EMBL" id="JAAIVB010000009">
    <property type="protein sequence ID" value="NEX59942.1"/>
    <property type="molecule type" value="Genomic_DNA"/>
</dbReference>
<dbReference type="RefSeq" id="WP_163960443.1">
    <property type="nucleotide sequence ID" value="NZ_JAAIVB010000009.1"/>
</dbReference>
<evidence type="ECO:0000313" key="1">
    <source>
        <dbReference type="EMBL" id="NEX59942.1"/>
    </source>
</evidence>
<dbReference type="AlphaFoldDB" id="A0A6B3SNE3"/>
<evidence type="ECO:0000313" key="2">
    <source>
        <dbReference type="Proteomes" id="UP000482155"/>
    </source>
</evidence>
<organism evidence="1 2">
    <name type="scientific">Noviherbaspirillum galbum</name>
    <dbReference type="NCBI Taxonomy" id="2709383"/>
    <lineage>
        <taxon>Bacteria</taxon>
        <taxon>Pseudomonadati</taxon>
        <taxon>Pseudomonadota</taxon>
        <taxon>Betaproteobacteria</taxon>
        <taxon>Burkholderiales</taxon>
        <taxon>Oxalobacteraceae</taxon>
        <taxon>Noviherbaspirillum</taxon>
    </lineage>
</organism>
<dbReference type="Proteomes" id="UP000482155">
    <property type="component" value="Unassembled WGS sequence"/>
</dbReference>
<keyword evidence="2" id="KW-1185">Reference proteome</keyword>
<accession>A0A6B3SNE3</accession>
<protein>
    <submittedName>
        <fullName evidence="1">Uncharacterized protein</fullName>
    </submittedName>
</protein>
<gene>
    <name evidence="1" type="ORF">G3574_02520</name>
</gene>